<name>A0A0M2Q380_PROHO</name>
<comment type="caution">
    <text evidence="1">The sequence shown here is derived from an EMBL/GenBank/DDBJ whole genome shotgun (WGS) entry which is preliminary data.</text>
</comment>
<dbReference type="GO" id="GO:0043886">
    <property type="term" value="F:structural constituent of carboxysome shell"/>
    <property type="evidence" value="ECO:0007669"/>
    <property type="project" value="UniProtKB-ARBA"/>
</dbReference>
<dbReference type="InterPro" id="IPR011004">
    <property type="entry name" value="Trimer_LpxA-like_sf"/>
</dbReference>
<sequence length="62" mass="6738">MNYVGMAIALDLGGRDDMTITAVDLVTRQGIVVTKDVPDRCVVVGIPAYIVRRDGLKTHQPL</sequence>
<accession>A0A0M2Q380</accession>
<evidence type="ECO:0000313" key="1">
    <source>
        <dbReference type="EMBL" id="KKJ01399.1"/>
    </source>
</evidence>
<dbReference type="EMBL" id="AJTX02000002">
    <property type="protein sequence ID" value="KKJ01399.1"/>
    <property type="molecule type" value="Genomic_DNA"/>
</dbReference>
<proteinExistence type="predicted"/>
<protein>
    <submittedName>
        <fullName evidence="1">Uncharacterized protein</fullName>
    </submittedName>
</protein>
<dbReference type="RefSeq" id="WP_046492529.1">
    <property type="nucleotide sequence ID" value="NZ_KB235941.1"/>
</dbReference>
<dbReference type="SUPFAM" id="SSF51161">
    <property type="entry name" value="Trimeric LpxA-like enzymes"/>
    <property type="match status" value="1"/>
</dbReference>
<keyword evidence="2" id="KW-1185">Reference proteome</keyword>
<gene>
    <name evidence="1" type="ORF">PROH_03405</name>
</gene>
<dbReference type="GO" id="GO:0031470">
    <property type="term" value="C:carboxysome"/>
    <property type="evidence" value="ECO:0007669"/>
    <property type="project" value="UniProtKB-ARBA"/>
</dbReference>
<dbReference type="Proteomes" id="UP000034681">
    <property type="component" value="Unassembled WGS sequence"/>
</dbReference>
<dbReference type="AlphaFoldDB" id="A0A0M2Q380"/>
<dbReference type="STRING" id="317619.GCA_000332315_03961"/>
<dbReference type="Gene3D" id="2.160.10.10">
    <property type="entry name" value="Hexapeptide repeat proteins"/>
    <property type="match status" value="1"/>
</dbReference>
<organism evidence="1 2">
    <name type="scientific">Prochlorothrix hollandica PCC 9006 = CALU 1027</name>
    <dbReference type="NCBI Taxonomy" id="317619"/>
    <lineage>
        <taxon>Bacteria</taxon>
        <taxon>Bacillati</taxon>
        <taxon>Cyanobacteriota</taxon>
        <taxon>Cyanophyceae</taxon>
        <taxon>Prochlorotrichales</taxon>
        <taxon>Prochlorotrichaceae</taxon>
        <taxon>Prochlorothrix</taxon>
    </lineage>
</organism>
<reference evidence="1" key="1">
    <citation type="submission" date="2012-04" db="EMBL/GenBank/DDBJ databases">
        <authorList>
            <person name="Borisov I.G."/>
            <person name="Ivanikova N.V."/>
            <person name="Pinevich A.V."/>
        </authorList>
    </citation>
    <scope>NUCLEOTIDE SEQUENCE</scope>
    <source>
        <strain evidence="1">CALU 1027</strain>
    </source>
</reference>
<evidence type="ECO:0000313" key="2">
    <source>
        <dbReference type="Proteomes" id="UP000034681"/>
    </source>
</evidence>